<protein>
    <submittedName>
        <fullName evidence="2">Uncharacterized protein</fullName>
    </submittedName>
</protein>
<feature type="transmembrane region" description="Helical" evidence="1">
    <location>
        <begin position="97"/>
        <end position="120"/>
    </location>
</feature>
<organism evidence="2 3">
    <name type="scientific">Mycoplasmopsis anatis</name>
    <dbReference type="NCBI Taxonomy" id="171279"/>
    <lineage>
        <taxon>Bacteria</taxon>
        <taxon>Bacillati</taxon>
        <taxon>Mycoplasmatota</taxon>
        <taxon>Mycoplasmoidales</taxon>
        <taxon>Metamycoplasmataceae</taxon>
        <taxon>Mycoplasmopsis</taxon>
    </lineage>
</organism>
<evidence type="ECO:0000313" key="2">
    <source>
        <dbReference type="EMBL" id="MBW0602715.1"/>
    </source>
</evidence>
<dbReference type="OrthoDB" id="400687at2"/>
<sequence>MNKTTEKIKQINQYIFITICIFLPAITFWIIGTDDFKLRIFSQKWLWIIISITIIFDLIIWVVLLRLNLVKSNSFGIIGSLLAAFFFILGFNELKNIWRVVMLIPVIVLSLLSFYVSDIIEDYLTVKKTRR</sequence>
<dbReference type="RefSeq" id="WP_006886481.1">
    <property type="nucleotide sequence ID" value="NZ_CP030141.1"/>
</dbReference>
<evidence type="ECO:0000313" key="3">
    <source>
        <dbReference type="Proteomes" id="UP000746160"/>
    </source>
</evidence>
<dbReference type="GeneID" id="65653665"/>
<keyword evidence="1" id="KW-0472">Membrane</keyword>
<name>A0A9Q3QEM0_9BACT</name>
<dbReference type="Proteomes" id="UP000746160">
    <property type="component" value="Unassembled WGS sequence"/>
</dbReference>
<dbReference type="EMBL" id="JABZFG010000006">
    <property type="protein sequence ID" value="MBW0602715.1"/>
    <property type="molecule type" value="Genomic_DNA"/>
</dbReference>
<keyword evidence="1" id="KW-1133">Transmembrane helix</keyword>
<feature type="transmembrane region" description="Helical" evidence="1">
    <location>
        <begin position="74"/>
        <end position="91"/>
    </location>
</feature>
<accession>A0A9Q3QEM0</accession>
<keyword evidence="1" id="KW-0812">Transmembrane</keyword>
<dbReference type="AlphaFoldDB" id="A0A9Q3QEM0"/>
<reference evidence="2" key="1">
    <citation type="journal article" date="2021" name="Genes Genomics">
        <title>Comparative genomic analysis of Mycoplasma anatis strains.</title>
        <authorList>
            <person name="Zhou Q."/>
            <person name="Mai K."/>
            <person name="Yang D."/>
            <person name="Liu J."/>
            <person name="Yan Z."/>
            <person name="Luo C."/>
            <person name="Tan Y."/>
            <person name="Cao S."/>
            <person name="Zhou Q."/>
            <person name="Chen L."/>
            <person name="Chen F."/>
        </authorList>
    </citation>
    <scope>NUCLEOTIDE SEQUENCE</scope>
    <source>
        <strain evidence="2">DP07</strain>
    </source>
</reference>
<dbReference type="KEGG" id="mani:DP067_01490"/>
<feature type="transmembrane region" description="Helical" evidence="1">
    <location>
        <begin position="12"/>
        <end position="32"/>
    </location>
</feature>
<evidence type="ECO:0000256" key="1">
    <source>
        <dbReference type="SAM" id="Phobius"/>
    </source>
</evidence>
<proteinExistence type="predicted"/>
<comment type="caution">
    <text evidence="2">The sequence shown here is derived from an EMBL/GenBank/DDBJ whole genome shotgun (WGS) entry which is preliminary data.</text>
</comment>
<gene>
    <name evidence="2" type="ORF">MADP07_00444</name>
</gene>
<feature type="transmembrane region" description="Helical" evidence="1">
    <location>
        <begin position="44"/>
        <end position="67"/>
    </location>
</feature>
<dbReference type="NCBIfam" id="NF046002">
    <property type="entry name" value="MAG3450_fam"/>
    <property type="match status" value="1"/>
</dbReference>